<comment type="caution">
    <text evidence="1">The sequence shown here is derived from an EMBL/GenBank/DDBJ whole genome shotgun (WGS) entry which is preliminary data.</text>
</comment>
<keyword evidence="2" id="KW-1185">Reference proteome</keyword>
<dbReference type="AlphaFoldDB" id="A0A1B7Y7C6"/>
<dbReference type="GeneID" id="28868486"/>
<dbReference type="PANTHER" id="PTHR42040:SF1">
    <property type="entry name" value="INNER KINETOCHORE SUBUNIT FTA4"/>
    <property type="match status" value="1"/>
</dbReference>
<gene>
    <name evidence="1" type="ORF">CH63R_09405</name>
</gene>
<name>A0A1B7Y7C6_COLHI</name>
<protein>
    <submittedName>
        <fullName evidence="1">Kinetochore protein</fullName>
    </submittedName>
</protein>
<reference evidence="2" key="1">
    <citation type="journal article" date="2017" name="BMC Genomics">
        <title>Gapless genome assembly of Colletotrichum higginsianum reveals chromosome structure and association of transposable elements with secondary metabolite gene clusters.</title>
        <authorList>
            <person name="Dallery J.-F."/>
            <person name="Lapalu N."/>
            <person name="Zampounis A."/>
            <person name="Pigne S."/>
            <person name="Luyten I."/>
            <person name="Amselem J."/>
            <person name="Wittenberg A.H.J."/>
            <person name="Zhou S."/>
            <person name="de Queiroz M.V."/>
            <person name="Robin G.P."/>
            <person name="Auger A."/>
            <person name="Hainaut M."/>
            <person name="Henrissat B."/>
            <person name="Kim K.-T."/>
            <person name="Lee Y.-H."/>
            <person name="Lespinet O."/>
            <person name="Schwartz D.C."/>
            <person name="Thon M.R."/>
            <person name="O'Connell R.J."/>
        </authorList>
    </citation>
    <scope>NUCLEOTIDE SEQUENCE [LARGE SCALE GENOMIC DNA]</scope>
    <source>
        <strain evidence="2">IMI 349063</strain>
    </source>
</reference>
<dbReference type="VEuPathDB" id="FungiDB:CH63R_09405"/>
<dbReference type="Pfam" id="PF13093">
    <property type="entry name" value="FTA4"/>
    <property type="match status" value="1"/>
</dbReference>
<dbReference type="Proteomes" id="UP000092177">
    <property type="component" value="Chromosome 6"/>
</dbReference>
<dbReference type="PANTHER" id="PTHR42040">
    <property type="entry name" value="INNER KINETOCHORE SUBUNIT FTA4"/>
    <property type="match status" value="1"/>
</dbReference>
<accession>A0A1B7Y7C6</accession>
<dbReference type="RefSeq" id="XP_018156402.1">
    <property type="nucleotide sequence ID" value="XM_018304379.1"/>
</dbReference>
<dbReference type="EMBL" id="LTAN01000006">
    <property type="protein sequence ID" value="OBR07884.1"/>
    <property type="molecule type" value="Genomic_DNA"/>
</dbReference>
<dbReference type="KEGG" id="chig:CH63R_09405"/>
<dbReference type="OrthoDB" id="21214at2759"/>
<evidence type="ECO:0000313" key="2">
    <source>
        <dbReference type="Proteomes" id="UP000092177"/>
    </source>
</evidence>
<organism evidence="1 2">
    <name type="scientific">Colletotrichum higginsianum (strain IMI 349063)</name>
    <name type="common">Crucifer anthracnose fungus</name>
    <dbReference type="NCBI Taxonomy" id="759273"/>
    <lineage>
        <taxon>Eukaryota</taxon>
        <taxon>Fungi</taxon>
        <taxon>Dikarya</taxon>
        <taxon>Ascomycota</taxon>
        <taxon>Pezizomycotina</taxon>
        <taxon>Sordariomycetes</taxon>
        <taxon>Hypocreomycetidae</taxon>
        <taxon>Glomerellales</taxon>
        <taxon>Glomerellaceae</taxon>
        <taxon>Colletotrichum</taxon>
        <taxon>Colletotrichum destructivum species complex</taxon>
    </lineage>
</organism>
<sequence length="277" mass="30835">MASTQAPPPTVIAQKQAFLAAQTRLFSQPLRPSRPWLAANEAAESPLPDPVVEHVVARLNTTVLQHSRRAYSHQASRHVAEQIDALYLSQPPAAQDHEPAEGLSLSLDLSTSFSWYPEHAFYQRPPLAARMSDSSTKAEEAAVKSLPPTWPVDHDVTMYPMEAKRYAEQVDRLKSLAELRQQTTARLERLRRMKALLDPFRSDDDGIGVQENLITRDGEVEKEMESMRVLLARVGGRVNLLSASTEPVSPFGEGDPLAVRSVATGEKRKLDDLLNHF</sequence>
<proteinExistence type="predicted"/>
<evidence type="ECO:0000313" key="1">
    <source>
        <dbReference type="EMBL" id="OBR07884.1"/>
    </source>
</evidence>
<dbReference type="GO" id="GO:0031511">
    <property type="term" value="C:Mis6-Sim4 complex"/>
    <property type="evidence" value="ECO:0007669"/>
    <property type="project" value="InterPro"/>
</dbReference>
<dbReference type="InterPro" id="IPR025207">
    <property type="entry name" value="Sim4_Fta4"/>
</dbReference>